<dbReference type="Proteomes" id="UP000265618">
    <property type="component" value="Unassembled WGS sequence"/>
</dbReference>
<comment type="caution">
    <text evidence="1">The sequence shown here is derived from an EMBL/GenBank/DDBJ whole genome shotgun (WGS) entry which is preliminary data.</text>
</comment>
<reference evidence="1 2" key="1">
    <citation type="journal article" date="2018" name="PLoS ONE">
        <title>The draft genome of Kipferlia bialata reveals reductive genome evolution in fornicate parasites.</title>
        <authorList>
            <person name="Tanifuji G."/>
            <person name="Takabayashi S."/>
            <person name="Kume K."/>
            <person name="Takagi M."/>
            <person name="Nakayama T."/>
            <person name="Kamikawa R."/>
            <person name="Inagaki Y."/>
            <person name="Hashimoto T."/>
        </authorList>
    </citation>
    <scope>NUCLEOTIDE SEQUENCE [LARGE SCALE GENOMIC DNA]</scope>
    <source>
        <strain evidence="1">NY0173</strain>
    </source>
</reference>
<accession>A0A9K3DCR4</accession>
<proteinExistence type="predicted"/>
<gene>
    <name evidence="1" type="ORF">KIPB_014792</name>
</gene>
<name>A0A9K3DCR4_9EUKA</name>
<evidence type="ECO:0000313" key="2">
    <source>
        <dbReference type="Proteomes" id="UP000265618"/>
    </source>
</evidence>
<organism evidence="1 2">
    <name type="scientific">Kipferlia bialata</name>
    <dbReference type="NCBI Taxonomy" id="797122"/>
    <lineage>
        <taxon>Eukaryota</taxon>
        <taxon>Metamonada</taxon>
        <taxon>Carpediemonas-like organisms</taxon>
        <taxon>Kipferlia</taxon>
    </lineage>
</organism>
<dbReference type="PANTHER" id="PTHR38489:SF1">
    <property type="entry name" value="HISTONE CHAPERONE DOMAIN-CONTAINING PROTEIN"/>
    <property type="match status" value="1"/>
</dbReference>
<dbReference type="EMBL" id="BDIP01007837">
    <property type="protein sequence ID" value="GIQ91508.1"/>
    <property type="molecule type" value="Genomic_DNA"/>
</dbReference>
<evidence type="ECO:0000313" key="1">
    <source>
        <dbReference type="EMBL" id="GIQ91508.1"/>
    </source>
</evidence>
<dbReference type="Pfam" id="PF15370">
    <property type="entry name" value="NOPCHAP1"/>
    <property type="match status" value="1"/>
</dbReference>
<keyword evidence="2" id="KW-1185">Reference proteome</keyword>
<dbReference type="AlphaFoldDB" id="A0A9K3DCR4"/>
<dbReference type="OrthoDB" id="1112980at2759"/>
<protein>
    <submittedName>
        <fullName evidence="1">Uncharacterized protein</fullName>
    </submittedName>
</protein>
<dbReference type="InterPro" id="IPR027921">
    <property type="entry name" value="NOPCHAP1"/>
</dbReference>
<dbReference type="PANTHER" id="PTHR38489">
    <property type="entry name" value="HISTONE CHAPERONE DOMAIN-CONTAINING PROTEIN"/>
    <property type="match status" value="1"/>
</dbReference>
<sequence length="130" mass="13865">MSDPSRLEGDPKHVERFLTAQLSETSKQISKPKVVCKPNFSAGLPPPSILSAVSAFIPQIKASNAILEEKIAAGEMVDIGIGIQAIDATNDADEDMEGEKGDGIEMEVMAGVMEEVKPVTADNIIVDKEK</sequence>
<dbReference type="GO" id="GO:0000492">
    <property type="term" value="P:box C/D snoRNP assembly"/>
    <property type="evidence" value="ECO:0007669"/>
    <property type="project" value="InterPro"/>
</dbReference>